<evidence type="ECO:0000313" key="3">
    <source>
        <dbReference type="Proteomes" id="UP000179807"/>
    </source>
</evidence>
<comment type="caution">
    <text evidence="2">The sequence shown here is derived from an EMBL/GenBank/DDBJ whole genome shotgun (WGS) entry which is preliminary data.</text>
</comment>
<dbReference type="EMBL" id="MLAK01000888">
    <property type="protein sequence ID" value="OHT01950.1"/>
    <property type="molecule type" value="Genomic_DNA"/>
</dbReference>
<name>A0A1J4JWN9_9EUKA</name>
<dbReference type="GeneID" id="94842425"/>
<reference evidence="2" key="1">
    <citation type="submission" date="2016-10" db="EMBL/GenBank/DDBJ databases">
        <authorList>
            <person name="Benchimol M."/>
            <person name="Almeida L.G."/>
            <person name="Vasconcelos A.T."/>
            <person name="Perreira-Neves A."/>
            <person name="Rosa I.A."/>
            <person name="Tasca T."/>
            <person name="Bogo M.R."/>
            <person name="de Souza W."/>
        </authorList>
    </citation>
    <scope>NUCLEOTIDE SEQUENCE [LARGE SCALE GENOMIC DNA]</scope>
    <source>
        <strain evidence="2">K</strain>
    </source>
</reference>
<sequence>MKSRRFPAHINCMIIDCFHTWPENTLYHVAKQLLSDAELAGNGQETVVQFIANAYSIS</sequence>
<dbReference type="VEuPathDB" id="TrichDB:TRFO_31075"/>
<dbReference type="AlphaFoldDB" id="A0A1J4JWN9"/>
<dbReference type="InterPro" id="IPR024317">
    <property type="entry name" value="Dynein_heavy_chain_D4_dom"/>
</dbReference>
<proteinExistence type="predicted"/>
<protein>
    <recommendedName>
        <fullName evidence="1">Dynein heavy chain AAA module D4 domain-containing protein</fullName>
    </recommendedName>
</protein>
<gene>
    <name evidence="2" type="ORF">TRFO_31075</name>
</gene>
<feature type="domain" description="Dynein heavy chain AAA module D4" evidence="1">
    <location>
        <begin position="4"/>
        <end position="56"/>
    </location>
</feature>
<accession>A0A1J4JWN9</accession>
<dbReference type="Pfam" id="PF12780">
    <property type="entry name" value="AAA_8"/>
    <property type="match status" value="1"/>
</dbReference>
<evidence type="ECO:0000259" key="1">
    <source>
        <dbReference type="Pfam" id="PF12780"/>
    </source>
</evidence>
<dbReference type="OrthoDB" id="424310at2759"/>
<evidence type="ECO:0000313" key="2">
    <source>
        <dbReference type="EMBL" id="OHT01950.1"/>
    </source>
</evidence>
<organism evidence="2 3">
    <name type="scientific">Tritrichomonas foetus</name>
    <dbReference type="NCBI Taxonomy" id="1144522"/>
    <lineage>
        <taxon>Eukaryota</taxon>
        <taxon>Metamonada</taxon>
        <taxon>Parabasalia</taxon>
        <taxon>Tritrichomonadida</taxon>
        <taxon>Tritrichomonadidae</taxon>
        <taxon>Tritrichomonas</taxon>
    </lineage>
</organism>
<dbReference type="Proteomes" id="UP000179807">
    <property type="component" value="Unassembled WGS sequence"/>
</dbReference>
<dbReference type="RefSeq" id="XP_068355086.1">
    <property type="nucleotide sequence ID" value="XM_068507721.1"/>
</dbReference>
<keyword evidence="3" id="KW-1185">Reference proteome</keyword>